<feature type="compositionally biased region" description="Gly residues" evidence="2">
    <location>
        <begin position="376"/>
        <end position="390"/>
    </location>
</feature>
<name>A0A7D5NY42_9EURY</name>
<dbReference type="Proteomes" id="UP000509667">
    <property type="component" value="Chromosome"/>
</dbReference>
<reference evidence="4 5" key="1">
    <citation type="submission" date="2020-07" db="EMBL/GenBank/DDBJ databases">
        <title>Halosimplex pelagicum sp. nov. and Halosimplex rubrum sp. nov., isolated from salted brown alga Laminaria, and emended description of the genus Halosimplex.</title>
        <authorList>
            <person name="Cui H."/>
        </authorList>
    </citation>
    <scope>NUCLEOTIDE SEQUENCE [LARGE SCALE GENOMIC DNA]</scope>
    <source>
        <strain evidence="4 5">R27</strain>
    </source>
</reference>
<keyword evidence="1" id="KW-0175">Coiled coil</keyword>
<dbReference type="GO" id="GO:0008324">
    <property type="term" value="F:monoatomic cation transmembrane transporter activity"/>
    <property type="evidence" value="ECO:0007669"/>
    <property type="project" value="InterPro"/>
</dbReference>
<dbReference type="RefSeq" id="WP_179910126.1">
    <property type="nucleotide sequence ID" value="NZ_CP058910.1"/>
</dbReference>
<dbReference type="GeneID" id="56076632"/>
<dbReference type="InterPro" id="IPR036721">
    <property type="entry name" value="RCK_C_sf"/>
</dbReference>
<dbReference type="InterPro" id="IPR050144">
    <property type="entry name" value="AAE_transporter"/>
</dbReference>
<dbReference type="PANTHER" id="PTHR30445:SF8">
    <property type="entry name" value="K(+)_H(+) ANTIPORTER SUBUNIT KHTT"/>
    <property type="match status" value="1"/>
</dbReference>
<protein>
    <submittedName>
        <fullName evidence="4">Potassium channel protein</fullName>
    </submittedName>
</protein>
<dbReference type="KEGG" id="hrr:HZS55_02175"/>
<keyword evidence="5" id="KW-1185">Reference proteome</keyword>
<dbReference type="SUPFAM" id="SSF109755">
    <property type="entry name" value="PhoU-like"/>
    <property type="match status" value="1"/>
</dbReference>
<keyword evidence="4" id="KW-0407">Ion channel</keyword>
<dbReference type="Pfam" id="PF01895">
    <property type="entry name" value="PhoU"/>
    <property type="match status" value="2"/>
</dbReference>
<dbReference type="GO" id="GO:0006813">
    <property type="term" value="P:potassium ion transport"/>
    <property type="evidence" value="ECO:0007669"/>
    <property type="project" value="InterPro"/>
</dbReference>
<dbReference type="InterPro" id="IPR006037">
    <property type="entry name" value="RCK_C"/>
</dbReference>
<evidence type="ECO:0000256" key="2">
    <source>
        <dbReference type="SAM" id="MobiDB-lite"/>
    </source>
</evidence>
<feature type="region of interest" description="Disordered" evidence="2">
    <location>
        <begin position="1"/>
        <end position="22"/>
    </location>
</feature>
<sequence>MTPDRGRGGDGDTVDPHPADRVEYEPVSVKELLGEMKDIAELLVDLSYSSVLFDDPALAAEVLELESEMDVLQLRARMSLVMAGRSPEEAEELAPIFGIVGAAETISDAAGDIAKVVLDDVGLPASLRAGLPDPVETLARAELAGESPYAGRTLGDINLETETGVRVLAVRRGDEWLLDPGRETTLRPGDVSFCRGPDDGIQGVFETMTGDPYERSAVPESDIADLDRAVETVVLMRNVSELAVDLAYGSVLFDDPELAREVSELEVEVDALKERFEAWALRAAAELAEPVAIRGLVHIATSTEVISDAALEISEGVLRGLGSHPVVRAAVEESDEILVSVPVAAGSDLDGTTIGEQALRATTGTLVIAVRREGEAAGGTDGANGDGDAGTGRADGDTEWVLTPSPETRLRAGDTLIAKGTRAGAERLRALAGVGEGTGAGPGSR</sequence>
<dbReference type="PANTHER" id="PTHR30445">
    <property type="entry name" value="K(+)_H(+) ANTIPORTER SUBUNIT KHTT"/>
    <property type="match status" value="1"/>
</dbReference>
<evidence type="ECO:0000256" key="1">
    <source>
        <dbReference type="SAM" id="Coils"/>
    </source>
</evidence>
<dbReference type="InterPro" id="IPR026022">
    <property type="entry name" value="PhoU_dom"/>
</dbReference>
<dbReference type="OrthoDB" id="85913at2157"/>
<proteinExistence type="predicted"/>
<accession>A0A7D5NY42</accession>
<feature type="coiled-coil region" evidence="1">
    <location>
        <begin position="255"/>
        <end position="282"/>
    </location>
</feature>
<feature type="domain" description="RCK C-terminal" evidence="3">
    <location>
        <begin position="126"/>
        <end position="210"/>
    </location>
</feature>
<dbReference type="Gene3D" id="3.30.70.1450">
    <property type="entry name" value="Regulator of K+ conductance, C-terminal domain"/>
    <property type="match status" value="2"/>
</dbReference>
<organism evidence="4 5">
    <name type="scientific">Halosimplex rubrum</name>
    <dbReference type="NCBI Taxonomy" id="869889"/>
    <lineage>
        <taxon>Archaea</taxon>
        <taxon>Methanobacteriati</taxon>
        <taxon>Methanobacteriota</taxon>
        <taxon>Stenosarchaea group</taxon>
        <taxon>Halobacteria</taxon>
        <taxon>Halobacteriales</taxon>
        <taxon>Haloarculaceae</taxon>
        <taxon>Halosimplex</taxon>
    </lineage>
</organism>
<feature type="domain" description="RCK C-terminal" evidence="3">
    <location>
        <begin position="324"/>
        <end position="434"/>
    </location>
</feature>
<evidence type="ECO:0000313" key="4">
    <source>
        <dbReference type="EMBL" id="QLH76183.1"/>
    </source>
</evidence>
<keyword evidence="4" id="KW-0813">Transport</keyword>
<dbReference type="SUPFAM" id="SSF116726">
    <property type="entry name" value="TrkA C-terminal domain-like"/>
    <property type="match status" value="2"/>
</dbReference>
<dbReference type="InterPro" id="IPR038078">
    <property type="entry name" value="PhoU-like_sf"/>
</dbReference>
<feature type="region of interest" description="Disordered" evidence="2">
    <location>
        <begin position="374"/>
        <end position="401"/>
    </location>
</feature>
<dbReference type="Gene3D" id="1.20.58.220">
    <property type="entry name" value="Phosphate transport system protein phou homolog 2, domain 2"/>
    <property type="match status" value="2"/>
</dbReference>
<gene>
    <name evidence="4" type="ORF">HZS55_02175</name>
</gene>
<dbReference type="Pfam" id="PF02080">
    <property type="entry name" value="TrkA_C"/>
    <property type="match status" value="1"/>
</dbReference>
<keyword evidence="4" id="KW-0406">Ion transport</keyword>
<dbReference type="EMBL" id="CP058910">
    <property type="protein sequence ID" value="QLH76183.1"/>
    <property type="molecule type" value="Genomic_DNA"/>
</dbReference>
<dbReference type="PROSITE" id="PS51202">
    <property type="entry name" value="RCK_C"/>
    <property type="match status" value="2"/>
</dbReference>
<dbReference type="AlphaFoldDB" id="A0A7D5NY42"/>
<evidence type="ECO:0000259" key="3">
    <source>
        <dbReference type="PROSITE" id="PS51202"/>
    </source>
</evidence>
<evidence type="ECO:0000313" key="5">
    <source>
        <dbReference type="Proteomes" id="UP000509667"/>
    </source>
</evidence>